<dbReference type="SUPFAM" id="SSF81383">
    <property type="entry name" value="F-box domain"/>
    <property type="match status" value="1"/>
</dbReference>
<evidence type="ECO:0000313" key="1">
    <source>
        <dbReference type="EnsemblPlants" id="OGLUM04G16470.1"/>
    </source>
</evidence>
<dbReference type="AlphaFoldDB" id="A0A0D9ZMB1"/>
<dbReference type="InterPro" id="IPR036047">
    <property type="entry name" value="F-box-like_dom_sf"/>
</dbReference>
<dbReference type="EnsemblPlants" id="OGLUM04G16470.1">
    <property type="protein sequence ID" value="OGLUM04G16470.1"/>
    <property type="gene ID" value="OGLUM04G16470"/>
</dbReference>
<evidence type="ECO:0008006" key="3">
    <source>
        <dbReference type="Google" id="ProtNLM"/>
    </source>
</evidence>
<dbReference type="STRING" id="40148.A0A0D9ZMB1"/>
<sequence>MSRLSDLPDEALLVILNKLDTVLSRRWRRVPGMLPNIELDVDSFTSDHDDGFTSTLSDDARNNYAMVGAVQSLLSHESRHDIRRLDPRAIALGVDLAKTAAGRRARSSSVFLAAAWSTPPPLLGVLCS</sequence>
<evidence type="ECO:0000313" key="2">
    <source>
        <dbReference type="Proteomes" id="UP000026961"/>
    </source>
</evidence>
<organism evidence="1">
    <name type="scientific">Oryza glumipatula</name>
    <dbReference type="NCBI Taxonomy" id="40148"/>
    <lineage>
        <taxon>Eukaryota</taxon>
        <taxon>Viridiplantae</taxon>
        <taxon>Streptophyta</taxon>
        <taxon>Embryophyta</taxon>
        <taxon>Tracheophyta</taxon>
        <taxon>Spermatophyta</taxon>
        <taxon>Magnoliopsida</taxon>
        <taxon>Liliopsida</taxon>
        <taxon>Poales</taxon>
        <taxon>Poaceae</taxon>
        <taxon>BOP clade</taxon>
        <taxon>Oryzoideae</taxon>
        <taxon>Oryzeae</taxon>
        <taxon>Oryzinae</taxon>
        <taxon>Oryza</taxon>
    </lineage>
</organism>
<name>A0A0D9ZMB1_9ORYZ</name>
<dbReference type="Proteomes" id="UP000026961">
    <property type="component" value="Chromosome 4"/>
</dbReference>
<proteinExistence type="predicted"/>
<accession>A0A0D9ZMB1</accession>
<keyword evidence="2" id="KW-1185">Reference proteome</keyword>
<protein>
    <recommendedName>
        <fullName evidence="3">F-box domain-containing protein</fullName>
    </recommendedName>
</protein>
<reference evidence="1" key="1">
    <citation type="submission" date="2015-04" db="UniProtKB">
        <authorList>
            <consortium name="EnsemblPlants"/>
        </authorList>
    </citation>
    <scope>IDENTIFICATION</scope>
</reference>
<reference evidence="1" key="2">
    <citation type="submission" date="2018-05" db="EMBL/GenBank/DDBJ databases">
        <title>OgluRS3 (Oryza glumaepatula Reference Sequence Version 3).</title>
        <authorList>
            <person name="Zhang J."/>
            <person name="Kudrna D."/>
            <person name="Lee S."/>
            <person name="Talag J."/>
            <person name="Welchert J."/>
            <person name="Wing R.A."/>
        </authorList>
    </citation>
    <scope>NUCLEOTIDE SEQUENCE [LARGE SCALE GENOMIC DNA]</scope>
</reference>
<dbReference type="Gramene" id="OGLUM04G16470.1">
    <property type="protein sequence ID" value="OGLUM04G16470.1"/>
    <property type="gene ID" value="OGLUM04G16470"/>
</dbReference>
<dbReference type="HOGENOM" id="CLU_1963033_0_0_1"/>